<evidence type="ECO:0000313" key="1">
    <source>
        <dbReference type="EMBL" id="MFD2757343.1"/>
    </source>
</evidence>
<organism evidence="1 2">
    <name type="scientific">Gulosibacter faecalis</name>
    <dbReference type="NCBI Taxonomy" id="272240"/>
    <lineage>
        <taxon>Bacteria</taxon>
        <taxon>Bacillati</taxon>
        <taxon>Actinomycetota</taxon>
        <taxon>Actinomycetes</taxon>
        <taxon>Micrococcales</taxon>
        <taxon>Microbacteriaceae</taxon>
        <taxon>Gulosibacter</taxon>
    </lineage>
</organism>
<sequence length="235" mass="24928">MRVHLVTTGAAARAIADQLSTELRAAGDLVIVTELSAATPLDASFWPTADLRIVAAWRDSAALFEAADRLAHESGTPYTQIVFEHPRLRVGPTIVPGGHGGPAATSGGCHVCFTKRQRQHNPGIDRAAALWRHYEANPDAGPEGYLTTHVALATALVDRVIAAAREGTLDAERNRVHLLHLLQGGISSSELIPLHACPRCGTARPDASWHELELELAHLAVAPSGVAAEGVHHHG</sequence>
<dbReference type="Gene3D" id="3.40.50.720">
    <property type="entry name" value="NAD(P)-binding Rossmann-like Domain"/>
    <property type="match status" value="1"/>
</dbReference>
<protein>
    <submittedName>
        <fullName evidence="1">TOMM leader peptide-binding protein</fullName>
    </submittedName>
</protein>
<dbReference type="Proteomes" id="UP001597492">
    <property type="component" value="Unassembled WGS sequence"/>
</dbReference>
<proteinExistence type="predicted"/>
<accession>A0ABW5UUK8</accession>
<evidence type="ECO:0000313" key="2">
    <source>
        <dbReference type="Proteomes" id="UP001597492"/>
    </source>
</evidence>
<dbReference type="EMBL" id="JBHUNE010000003">
    <property type="protein sequence ID" value="MFD2757343.1"/>
    <property type="molecule type" value="Genomic_DNA"/>
</dbReference>
<reference evidence="2" key="1">
    <citation type="journal article" date="2019" name="Int. J. Syst. Evol. Microbiol.">
        <title>The Global Catalogue of Microorganisms (GCM) 10K type strain sequencing project: providing services to taxonomists for standard genome sequencing and annotation.</title>
        <authorList>
            <consortium name="The Broad Institute Genomics Platform"/>
            <consortium name="The Broad Institute Genome Sequencing Center for Infectious Disease"/>
            <person name="Wu L."/>
            <person name="Ma J."/>
        </authorList>
    </citation>
    <scope>NUCLEOTIDE SEQUENCE [LARGE SCALE GENOMIC DNA]</scope>
    <source>
        <strain evidence="2">TISTR 1514</strain>
    </source>
</reference>
<dbReference type="InterPro" id="IPR022291">
    <property type="entry name" value="Bacteriocin_synth_cyclodeHase"/>
</dbReference>
<dbReference type="NCBIfam" id="TIGR03882">
    <property type="entry name" value="cyclo_dehyd_2"/>
    <property type="match status" value="1"/>
</dbReference>
<name>A0ABW5UUK8_9MICO</name>
<keyword evidence="2" id="KW-1185">Reference proteome</keyword>
<comment type="caution">
    <text evidence="1">The sequence shown here is derived from an EMBL/GenBank/DDBJ whole genome shotgun (WGS) entry which is preliminary data.</text>
</comment>
<dbReference type="RefSeq" id="WP_019617889.1">
    <property type="nucleotide sequence ID" value="NZ_JBHUNE010000003.1"/>
</dbReference>
<gene>
    <name evidence="1" type="ORF">ACFSW7_03000</name>
</gene>